<evidence type="ECO:0000256" key="2">
    <source>
        <dbReference type="ARBA" id="ARBA00009978"/>
    </source>
</evidence>
<comment type="subcellular location">
    <subcellularLocation>
        <location evidence="1">Cytoplasm</location>
    </subcellularLocation>
</comment>
<proteinExistence type="inferred from homology"/>
<evidence type="ECO:0000256" key="5">
    <source>
        <dbReference type="ARBA" id="ARBA00022917"/>
    </source>
</evidence>
<dbReference type="PROSITE" id="PS51722">
    <property type="entry name" value="G_TR_2"/>
    <property type="match status" value="1"/>
</dbReference>
<evidence type="ECO:0000259" key="8">
    <source>
        <dbReference type="PROSITE" id="PS51722"/>
    </source>
</evidence>
<dbReference type="OrthoDB" id="9801472at2"/>
<dbReference type="Gene3D" id="3.30.70.3280">
    <property type="entry name" value="Peptide chain release factor 3, domain III"/>
    <property type="match status" value="1"/>
</dbReference>
<reference evidence="9 10" key="1">
    <citation type="submission" date="2020-03" db="EMBL/GenBank/DDBJ databases">
        <title>Chryseoglobus sp. isolated from a deep-sea seamount.</title>
        <authorList>
            <person name="Zhang D.-C."/>
        </authorList>
    </citation>
    <scope>NUCLEOTIDE SEQUENCE [LARGE SCALE GENOMIC DNA]</scope>
    <source>
        <strain evidence="9 10">KN1116</strain>
    </source>
</reference>
<dbReference type="InterPro" id="IPR004548">
    <property type="entry name" value="PrfC"/>
</dbReference>
<dbReference type="InterPro" id="IPR000795">
    <property type="entry name" value="T_Tr_GTP-bd_dom"/>
</dbReference>
<keyword evidence="10" id="KW-1185">Reference proteome</keyword>
<dbReference type="InterPro" id="IPR031157">
    <property type="entry name" value="G_TR_CS"/>
</dbReference>
<dbReference type="PROSITE" id="PS00301">
    <property type="entry name" value="G_TR_1"/>
    <property type="match status" value="1"/>
</dbReference>
<dbReference type="Proteomes" id="UP000818266">
    <property type="component" value="Unassembled WGS sequence"/>
</dbReference>
<comment type="similarity">
    <text evidence="2">Belongs to the TRAFAC class translation factor GTPase superfamily. Classic translation factor GTPase family. PrfC subfamily.</text>
</comment>
<evidence type="ECO:0000256" key="7">
    <source>
        <dbReference type="NCBIfam" id="TIGR00503"/>
    </source>
</evidence>
<dbReference type="RefSeq" id="WP_152583970.1">
    <property type="nucleotide sequence ID" value="NZ_VIKT02000020.1"/>
</dbReference>
<dbReference type="InterPro" id="IPR009000">
    <property type="entry name" value="Transl_B-barrel_sf"/>
</dbReference>
<dbReference type="PANTHER" id="PTHR43556">
    <property type="entry name" value="PEPTIDE CHAIN RELEASE FACTOR RF3"/>
    <property type="match status" value="1"/>
</dbReference>
<dbReference type="GO" id="GO:0003924">
    <property type="term" value="F:GTPase activity"/>
    <property type="evidence" value="ECO:0007669"/>
    <property type="project" value="InterPro"/>
</dbReference>
<name>A0A9E5JRZ0_9MICO</name>
<evidence type="ECO:0000256" key="6">
    <source>
        <dbReference type="ARBA" id="ARBA00023134"/>
    </source>
</evidence>
<keyword evidence="4" id="KW-0547">Nucleotide-binding</keyword>
<keyword evidence="5" id="KW-0648">Protein biosynthesis</keyword>
<protein>
    <recommendedName>
        <fullName evidence="7">Peptide chain release factor 3</fullName>
    </recommendedName>
</protein>
<dbReference type="Gene3D" id="3.40.50.300">
    <property type="entry name" value="P-loop containing nucleotide triphosphate hydrolases"/>
    <property type="match status" value="1"/>
</dbReference>
<dbReference type="NCBIfam" id="NF001964">
    <property type="entry name" value="PRK00741.1"/>
    <property type="match status" value="1"/>
</dbReference>
<dbReference type="SUPFAM" id="SSF50447">
    <property type="entry name" value="Translation proteins"/>
    <property type="match status" value="1"/>
</dbReference>
<dbReference type="AlphaFoldDB" id="A0A9E5JRZ0"/>
<feature type="domain" description="Tr-type G" evidence="8">
    <location>
        <begin position="9"/>
        <end position="270"/>
    </location>
</feature>
<evidence type="ECO:0000313" key="10">
    <source>
        <dbReference type="Proteomes" id="UP000818266"/>
    </source>
</evidence>
<dbReference type="Pfam" id="PF16658">
    <property type="entry name" value="RF3_C"/>
    <property type="match status" value="1"/>
</dbReference>
<gene>
    <name evidence="9" type="ORF">FK219_011010</name>
</gene>
<dbReference type="EMBL" id="VIKT02000020">
    <property type="protein sequence ID" value="NHF63757.1"/>
    <property type="molecule type" value="Genomic_DNA"/>
</dbReference>
<dbReference type="Pfam" id="PF00009">
    <property type="entry name" value="GTP_EFTU"/>
    <property type="match status" value="1"/>
</dbReference>
<dbReference type="InterPro" id="IPR038467">
    <property type="entry name" value="RF3_dom_3_sf"/>
</dbReference>
<organism evidence="9 10">
    <name type="scientific">Microcella pacifica</name>
    <dbReference type="NCBI Taxonomy" id="2591847"/>
    <lineage>
        <taxon>Bacteria</taxon>
        <taxon>Bacillati</taxon>
        <taxon>Actinomycetota</taxon>
        <taxon>Actinomycetes</taxon>
        <taxon>Micrococcales</taxon>
        <taxon>Microbacteriaceae</taxon>
        <taxon>Microcella</taxon>
    </lineage>
</organism>
<dbReference type="GO" id="GO:0016150">
    <property type="term" value="F:translation release factor activity, codon nonspecific"/>
    <property type="evidence" value="ECO:0007669"/>
    <property type="project" value="TreeGrafter"/>
</dbReference>
<keyword evidence="3" id="KW-0963">Cytoplasm</keyword>
<evidence type="ECO:0000256" key="4">
    <source>
        <dbReference type="ARBA" id="ARBA00022741"/>
    </source>
</evidence>
<dbReference type="GO" id="GO:0005525">
    <property type="term" value="F:GTP binding"/>
    <property type="evidence" value="ECO:0007669"/>
    <property type="project" value="UniProtKB-UniRule"/>
</dbReference>
<dbReference type="InterPro" id="IPR027417">
    <property type="entry name" value="P-loop_NTPase"/>
</dbReference>
<dbReference type="InterPro" id="IPR035647">
    <property type="entry name" value="EFG_III/V"/>
</dbReference>
<dbReference type="InterPro" id="IPR032090">
    <property type="entry name" value="RF3_C"/>
</dbReference>
<dbReference type="InterPro" id="IPR005225">
    <property type="entry name" value="Small_GTP-bd"/>
</dbReference>
<dbReference type="SUPFAM" id="SSF52540">
    <property type="entry name" value="P-loop containing nucleoside triphosphate hydrolases"/>
    <property type="match status" value="1"/>
</dbReference>
<dbReference type="InterPro" id="IPR053905">
    <property type="entry name" value="EF-G-like_DII"/>
</dbReference>
<evidence type="ECO:0000256" key="3">
    <source>
        <dbReference type="ARBA" id="ARBA00022490"/>
    </source>
</evidence>
<dbReference type="SUPFAM" id="SSF54980">
    <property type="entry name" value="EF-G C-terminal domain-like"/>
    <property type="match status" value="1"/>
</dbReference>
<dbReference type="NCBIfam" id="TIGR00503">
    <property type="entry name" value="prfC"/>
    <property type="match status" value="1"/>
</dbReference>
<dbReference type="Gene3D" id="2.40.30.10">
    <property type="entry name" value="Translation factors"/>
    <property type="match status" value="1"/>
</dbReference>
<accession>A0A9E5JRZ0</accession>
<evidence type="ECO:0000313" key="9">
    <source>
        <dbReference type="EMBL" id="NHF63757.1"/>
    </source>
</evidence>
<dbReference type="PRINTS" id="PR00315">
    <property type="entry name" value="ELONGATNFCT"/>
</dbReference>
<dbReference type="PANTHER" id="PTHR43556:SF2">
    <property type="entry name" value="PEPTIDE CHAIN RELEASE FACTOR RF3"/>
    <property type="match status" value="1"/>
</dbReference>
<dbReference type="Pfam" id="PF22042">
    <property type="entry name" value="EF-G_D2"/>
    <property type="match status" value="1"/>
</dbReference>
<dbReference type="NCBIfam" id="TIGR00231">
    <property type="entry name" value="small_GTP"/>
    <property type="match status" value="1"/>
</dbReference>
<comment type="caution">
    <text evidence="9">The sequence shown here is derived from an EMBL/GenBank/DDBJ whole genome shotgun (WGS) entry which is preliminary data.</text>
</comment>
<sequence>MTEVVEQASRRRTIAVISHPDAGKSTLSEALLLHANRITTAGAVHGKGGRAATVTDWMEMEKARGISITSAAVQFEHEGAIINLVDTPGHSDFSEDTYRVLSAVDSAVMLVDAAKGLEAQTMKLFDVCRRRGIPIITVINKWDRPGRDALDLMDELRDRTGLVPQPITWPVGLSGVFHGLLNVASGHMERYHRTPGGATIASIDTLTPAEAEAEFGDDWTTAHDEAAIVGADAAEASAAAVTPVLFGAAVLNIGVRHLLDLIVSAAPAAVVRVDEKGTERSLDEPFSAYVFKVQSGMDPAHRDRVAFARICSGRFERGMIVTHAQSGRPFATRYAQQVFGQDRATLEEAWPGDIVGLVNAASLRPGHTLYEERPVTFPPIEPFAPEHFRIARSTESSRYKQFRRGIEQLDEEGVVQVLRSERRGDREPILGAVGPMQFEVVADRMEREFRVPIAWDALPYSIARVTDRASVEVLARKRECEIVERSDGSLLALFSNEWRLLILQRENPELMLQAPTGAGADAAPASLPQTS</sequence>
<dbReference type="GO" id="GO:0005829">
    <property type="term" value="C:cytosol"/>
    <property type="evidence" value="ECO:0007669"/>
    <property type="project" value="TreeGrafter"/>
</dbReference>
<evidence type="ECO:0000256" key="1">
    <source>
        <dbReference type="ARBA" id="ARBA00004496"/>
    </source>
</evidence>
<keyword evidence="6" id="KW-0342">GTP-binding</keyword>